<name>A0A7G9LLE6_9BACT</name>
<evidence type="ECO:0000313" key="2">
    <source>
        <dbReference type="EMBL" id="QNM89445.1"/>
    </source>
</evidence>
<evidence type="ECO:0000259" key="1">
    <source>
        <dbReference type="Pfam" id="PF01695"/>
    </source>
</evidence>
<gene>
    <name evidence="2" type="ORF">HOO34_07185</name>
</gene>
<dbReference type="Pfam" id="PF01695">
    <property type="entry name" value="IstB_IS21"/>
    <property type="match status" value="1"/>
</dbReference>
<accession>A0A7G9LLE6</accession>
<sequence length="124" mass="14387">MTTMDIIKELTDELAIKNVYQSLKEQQMQPEYSNLEFEKRVQLLLESESFERKNKKIKRLLNEAKLPDKTASIEDINFYIANRVLDKSLILELASLKFIENSNNIIFTGFTRNGQILPCTSIGK</sequence>
<dbReference type="EMBL" id="CP060693">
    <property type="protein sequence ID" value="QNM89445.1"/>
    <property type="molecule type" value="Genomic_DNA"/>
</dbReference>
<evidence type="ECO:0000313" key="3">
    <source>
        <dbReference type="Proteomes" id="UP000515842"/>
    </source>
</evidence>
<dbReference type="RefSeq" id="WP_187473995.1">
    <property type="nucleotide sequence ID" value="NZ_CP060693.1"/>
</dbReference>
<keyword evidence="2" id="KW-0067">ATP-binding</keyword>
<organism evidence="2 3">
    <name type="scientific">Aliarcobacter cryaerophilus</name>
    <dbReference type="NCBI Taxonomy" id="28198"/>
    <lineage>
        <taxon>Bacteria</taxon>
        <taxon>Pseudomonadati</taxon>
        <taxon>Campylobacterota</taxon>
        <taxon>Epsilonproteobacteria</taxon>
        <taxon>Campylobacterales</taxon>
        <taxon>Arcobacteraceae</taxon>
        <taxon>Aliarcobacter</taxon>
    </lineage>
</organism>
<feature type="domain" description="IstB-like ATP-binding" evidence="1">
    <location>
        <begin position="12"/>
        <end position="115"/>
    </location>
</feature>
<dbReference type="GO" id="GO:0005524">
    <property type="term" value="F:ATP binding"/>
    <property type="evidence" value="ECO:0007669"/>
    <property type="project" value="UniProtKB-KW"/>
</dbReference>
<keyword evidence="2" id="KW-0547">Nucleotide-binding</keyword>
<dbReference type="Proteomes" id="UP000515842">
    <property type="component" value="Chromosome"/>
</dbReference>
<dbReference type="AlphaFoldDB" id="A0A7G9LLE6"/>
<reference evidence="2 3" key="1">
    <citation type="journal article" date="2020" name="Front. Microbiol.">
        <title>Genomic Analysis and Antimicrobial Resistance of Aliarcobacter cryaerophilus Strains From German Water Poultry.</title>
        <authorList>
            <person name="Muller E."/>
            <person name="Hotzel H."/>
            <person name="Ahlers C."/>
            <person name="Hanel I."/>
            <person name="Tomaso H."/>
            <person name="Abdel-Glil M.Y."/>
        </authorList>
    </citation>
    <scope>NUCLEOTIDE SEQUENCE [LARGE SCALE GENOMIC DNA]</scope>
    <source>
        <strain evidence="2 3">16CS1285-4</strain>
    </source>
</reference>
<dbReference type="InterPro" id="IPR002611">
    <property type="entry name" value="IstB_ATP-bd"/>
</dbReference>
<proteinExistence type="predicted"/>
<protein>
    <submittedName>
        <fullName evidence="2">ATP-binding protein</fullName>
    </submittedName>
</protein>